<dbReference type="SMART" id="SM00382">
    <property type="entry name" value="AAA"/>
    <property type="match status" value="1"/>
</dbReference>
<proteinExistence type="predicted"/>
<reference evidence="8 9" key="1">
    <citation type="submission" date="2019-07" db="EMBL/GenBank/DDBJ databases">
        <authorList>
            <person name="Zhou L.-Y."/>
        </authorList>
    </citation>
    <scope>NUCLEOTIDE SEQUENCE [LARGE SCALE GENOMIC DNA]</scope>
    <source>
        <strain evidence="8 9">YIM 101269</strain>
    </source>
</reference>
<evidence type="ECO:0000259" key="7">
    <source>
        <dbReference type="PROSITE" id="PS51866"/>
    </source>
</evidence>
<dbReference type="Gene3D" id="3.40.50.300">
    <property type="entry name" value="P-loop containing nucleotide triphosphate hydrolases"/>
    <property type="match status" value="1"/>
</dbReference>
<dbReference type="AlphaFoldDB" id="A0A553JWN2"/>
<dbReference type="Proteomes" id="UP000317638">
    <property type="component" value="Unassembled WGS sequence"/>
</dbReference>
<dbReference type="PROSITE" id="PS50893">
    <property type="entry name" value="ABC_TRANSPORTER_2"/>
    <property type="match status" value="1"/>
</dbReference>
<dbReference type="PROSITE" id="PS00211">
    <property type="entry name" value="ABC_TRANSPORTER_1"/>
    <property type="match status" value="1"/>
</dbReference>
<organism evidence="8 9">
    <name type="scientific">Tessaracoccus rhinocerotis</name>
    <dbReference type="NCBI Taxonomy" id="1689449"/>
    <lineage>
        <taxon>Bacteria</taxon>
        <taxon>Bacillati</taxon>
        <taxon>Actinomycetota</taxon>
        <taxon>Actinomycetes</taxon>
        <taxon>Propionibacteriales</taxon>
        <taxon>Propionibacteriaceae</taxon>
        <taxon>Tessaracoccus</taxon>
    </lineage>
</organism>
<dbReference type="InterPro" id="IPR003439">
    <property type="entry name" value="ABC_transporter-like_ATP-bd"/>
</dbReference>
<dbReference type="RefSeq" id="WP_143939030.1">
    <property type="nucleotide sequence ID" value="NZ_VKKG01000006.1"/>
</dbReference>
<dbReference type="Gene3D" id="2.40.50.100">
    <property type="match status" value="1"/>
</dbReference>
<evidence type="ECO:0000313" key="8">
    <source>
        <dbReference type="EMBL" id="TRY16887.1"/>
    </source>
</evidence>
<dbReference type="PANTHER" id="PTHR42781">
    <property type="entry name" value="SPERMIDINE/PUTRESCINE IMPORT ATP-BINDING PROTEIN POTA"/>
    <property type="match status" value="1"/>
</dbReference>
<dbReference type="Pfam" id="PF03459">
    <property type="entry name" value="TOBE"/>
    <property type="match status" value="1"/>
</dbReference>
<evidence type="ECO:0000256" key="2">
    <source>
        <dbReference type="ARBA" id="ARBA00022505"/>
    </source>
</evidence>
<dbReference type="PANTHER" id="PTHR42781:SF4">
    <property type="entry name" value="SPERMIDINE_PUTRESCINE IMPORT ATP-BINDING PROTEIN POTA"/>
    <property type="match status" value="1"/>
</dbReference>
<protein>
    <submittedName>
        <fullName evidence="8">ATP-binding cassette domain-containing protein</fullName>
    </submittedName>
</protein>
<dbReference type="PROSITE" id="PS51866">
    <property type="entry name" value="MOP"/>
    <property type="match status" value="1"/>
</dbReference>
<evidence type="ECO:0000313" key="9">
    <source>
        <dbReference type="Proteomes" id="UP000317638"/>
    </source>
</evidence>
<keyword evidence="3" id="KW-0547">Nucleotide-binding</keyword>
<dbReference type="InterPro" id="IPR017871">
    <property type="entry name" value="ABC_transporter-like_CS"/>
</dbReference>
<evidence type="ECO:0000256" key="5">
    <source>
        <dbReference type="PROSITE-ProRule" id="PRU01213"/>
    </source>
</evidence>
<evidence type="ECO:0000259" key="6">
    <source>
        <dbReference type="PROSITE" id="PS50893"/>
    </source>
</evidence>
<dbReference type="InterPro" id="IPR004606">
    <property type="entry name" value="Mop_domain"/>
</dbReference>
<name>A0A553JWN2_9ACTN</name>
<keyword evidence="4 8" id="KW-0067">ATP-binding</keyword>
<dbReference type="SUPFAM" id="SSF50331">
    <property type="entry name" value="MOP-like"/>
    <property type="match status" value="1"/>
</dbReference>
<dbReference type="InterPro" id="IPR003593">
    <property type="entry name" value="AAA+_ATPase"/>
</dbReference>
<evidence type="ECO:0000256" key="4">
    <source>
        <dbReference type="ARBA" id="ARBA00022840"/>
    </source>
</evidence>
<keyword evidence="2 5" id="KW-0500">Molybdenum</keyword>
<dbReference type="GO" id="GO:0005524">
    <property type="term" value="F:ATP binding"/>
    <property type="evidence" value="ECO:0007669"/>
    <property type="project" value="UniProtKB-KW"/>
</dbReference>
<comment type="caution">
    <text evidence="8">The sequence shown here is derived from an EMBL/GenBank/DDBJ whole genome shotgun (WGS) entry which is preliminary data.</text>
</comment>
<keyword evidence="1" id="KW-0813">Transport</keyword>
<dbReference type="Pfam" id="PF00005">
    <property type="entry name" value="ABC_tran"/>
    <property type="match status" value="1"/>
</dbReference>
<evidence type="ECO:0000256" key="1">
    <source>
        <dbReference type="ARBA" id="ARBA00022448"/>
    </source>
</evidence>
<accession>A0A553JWN2</accession>
<dbReference type="InterPro" id="IPR008995">
    <property type="entry name" value="Mo/tungstate-bd_C_term_dom"/>
</dbReference>
<dbReference type="InterPro" id="IPR050093">
    <property type="entry name" value="ABC_SmlMolc_Importer"/>
</dbReference>
<gene>
    <name evidence="8" type="ORF">FOJ82_13525</name>
</gene>
<dbReference type="SUPFAM" id="SSF52540">
    <property type="entry name" value="P-loop containing nucleoside triphosphate hydrolases"/>
    <property type="match status" value="1"/>
</dbReference>
<dbReference type="EMBL" id="VKKG01000006">
    <property type="protein sequence ID" value="TRY16887.1"/>
    <property type="molecule type" value="Genomic_DNA"/>
</dbReference>
<dbReference type="GO" id="GO:0015689">
    <property type="term" value="P:molybdate ion transport"/>
    <property type="evidence" value="ECO:0007669"/>
    <property type="project" value="InterPro"/>
</dbReference>
<dbReference type="GO" id="GO:0016887">
    <property type="term" value="F:ATP hydrolysis activity"/>
    <property type="evidence" value="ECO:0007669"/>
    <property type="project" value="InterPro"/>
</dbReference>
<dbReference type="InterPro" id="IPR005116">
    <property type="entry name" value="Transp-assoc_OB_typ1"/>
</dbReference>
<keyword evidence="9" id="KW-1185">Reference proteome</keyword>
<evidence type="ECO:0000256" key="3">
    <source>
        <dbReference type="ARBA" id="ARBA00022741"/>
    </source>
</evidence>
<sequence>MTGIRVDAAVRVRDVVLDLDLPEGSCTAAIGPNGAGKSTFVGLLSGALRPDTGTVAIHGRTVAGPGGFVPPHKRGVALLEQRSLLFPHLDVLANAMFGLRSRGVPRHTARAEALAQLERVGCADLTHRRPNQLSGGQAQRVALARALAIKPDVVLLDEPMAAMDVAAAPEIRSLLRTHLAGRTSVLVTHDLLDVLTLASHVVVLERGRVVEQGRVADVLPRPRSQFLADFTGVNLLFGDLVDGGLRLADGTVVAGLAGDDATAGPGWASIPANAVGLHLADPHGSPRNAVDVVVRAVEPRGPVVRVVVDLAGQALAADLTTGAVAELGVEPGLRLVASIKATAVTLY</sequence>
<dbReference type="InterPro" id="IPR027417">
    <property type="entry name" value="P-loop_NTPase"/>
</dbReference>
<dbReference type="OrthoDB" id="3180400at2"/>
<feature type="domain" description="Mop" evidence="7">
    <location>
        <begin position="283"/>
        <end position="347"/>
    </location>
</feature>
<feature type="domain" description="ABC transporter" evidence="6">
    <location>
        <begin position="4"/>
        <end position="231"/>
    </location>
</feature>